<comment type="caution">
    <text evidence="1">The sequence shown here is derived from an EMBL/GenBank/DDBJ whole genome shotgun (WGS) entry which is preliminary data.</text>
</comment>
<evidence type="ECO:0008006" key="3">
    <source>
        <dbReference type="Google" id="ProtNLM"/>
    </source>
</evidence>
<reference evidence="1 2" key="1">
    <citation type="journal article" date="2021" name="ISME Commun">
        <title>Automated analysis of genomic sequences facilitates high-throughput and comprehensive description of bacteria.</title>
        <authorList>
            <person name="Hitch T.C.A."/>
        </authorList>
    </citation>
    <scope>NUCLEOTIDE SEQUENCE [LARGE SCALE GENOMIC DNA]</scope>
    <source>
        <strain evidence="1 2">Sanger_34</strain>
    </source>
</reference>
<dbReference type="EMBL" id="JAOQJE010000005">
    <property type="protein sequence ID" value="MCU6788890.1"/>
    <property type="molecule type" value="Genomic_DNA"/>
</dbReference>
<dbReference type="RefSeq" id="WP_147574023.1">
    <property type="nucleotide sequence ID" value="NZ_JAOQJE010000005.1"/>
</dbReference>
<gene>
    <name evidence="1" type="ORF">OCV66_07265</name>
</gene>
<organism evidence="1 2">
    <name type="scientific">Agathobaculum ammoniilyticum</name>
    <dbReference type="NCBI Taxonomy" id="2981778"/>
    <lineage>
        <taxon>Bacteria</taxon>
        <taxon>Bacillati</taxon>
        <taxon>Bacillota</taxon>
        <taxon>Clostridia</taxon>
        <taxon>Eubacteriales</taxon>
        <taxon>Butyricicoccaceae</taxon>
        <taxon>Agathobaculum</taxon>
    </lineage>
</organism>
<evidence type="ECO:0000313" key="1">
    <source>
        <dbReference type="EMBL" id="MCU6788890.1"/>
    </source>
</evidence>
<accession>A0ABT2U2S9</accession>
<dbReference type="Proteomes" id="UP001652397">
    <property type="component" value="Unassembled WGS sequence"/>
</dbReference>
<sequence length="91" mass="10020">MAQPDFMALLKIDLGIIGTAYDPQLVQLIDAARAFIAREGIALTDSAEDTQLLVMYAAYLFRKRATNEGMPRMLRWALNNRIFSGGGSDAP</sequence>
<protein>
    <recommendedName>
        <fullName evidence="3">Phage gp6-like head-tail connector protein</fullName>
    </recommendedName>
</protein>
<name>A0ABT2U2S9_9FIRM</name>
<evidence type="ECO:0000313" key="2">
    <source>
        <dbReference type="Proteomes" id="UP001652397"/>
    </source>
</evidence>
<proteinExistence type="predicted"/>
<keyword evidence="2" id="KW-1185">Reference proteome</keyword>